<dbReference type="InterPro" id="IPR021734">
    <property type="entry name" value="DUF3303"/>
</dbReference>
<reference evidence="1 2" key="1">
    <citation type="submission" date="2019-02" db="EMBL/GenBank/DDBJ databases">
        <title>Genomic Encyclopedia of Archaeal and Bacterial Type Strains, Phase II (KMG-II): from individual species to whole genera.</title>
        <authorList>
            <person name="Goeker M."/>
        </authorList>
    </citation>
    <scope>NUCLEOTIDE SEQUENCE [LARGE SCALE GENOMIC DNA]</scope>
    <source>
        <strain evidence="1 2">DSM 18101</strain>
    </source>
</reference>
<name>A0A4Q7YWE3_9BACT</name>
<dbReference type="OrthoDB" id="120749at2"/>
<evidence type="ECO:0000313" key="1">
    <source>
        <dbReference type="EMBL" id="RZU42137.1"/>
    </source>
</evidence>
<accession>A0A4Q7YWE3</accession>
<dbReference type="Pfam" id="PF11746">
    <property type="entry name" value="DUF3303"/>
    <property type="match status" value="1"/>
</dbReference>
<dbReference type="Proteomes" id="UP000292958">
    <property type="component" value="Unassembled WGS sequence"/>
</dbReference>
<gene>
    <name evidence="1" type="ORF">BDD14_3684</name>
</gene>
<organism evidence="1 2">
    <name type="scientific">Edaphobacter modestus</name>
    <dbReference type="NCBI Taxonomy" id="388466"/>
    <lineage>
        <taxon>Bacteria</taxon>
        <taxon>Pseudomonadati</taxon>
        <taxon>Acidobacteriota</taxon>
        <taxon>Terriglobia</taxon>
        <taxon>Terriglobales</taxon>
        <taxon>Acidobacteriaceae</taxon>
        <taxon>Edaphobacter</taxon>
    </lineage>
</organism>
<sequence>MRMIVYVSFPVEPFNEAVRDGSAGAKMKKILDQLKPEAAYFTDRHGQRSGVLIVDLADASKIPALAEPWFLTFHAAVEVHPVMLPQDLAAAGLEGLGKDWG</sequence>
<dbReference type="RefSeq" id="WP_130419935.1">
    <property type="nucleotide sequence ID" value="NZ_SHKW01000001.1"/>
</dbReference>
<dbReference type="EMBL" id="SHKW01000001">
    <property type="protein sequence ID" value="RZU42137.1"/>
    <property type="molecule type" value="Genomic_DNA"/>
</dbReference>
<evidence type="ECO:0000313" key="2">
    <source>
        <dbReference type="Proteomes" id="UP000292958"/>
    </source>
</evidence>
<evidence type="ECO:0008006" key="3">
    <source>
        <dbReference type="Google" id="ProtNLM"/>
    </source>
</evidence>
<keyword evidence="2" id="KW-1185">Reference proteome</keyword>
<protein>
    <recommendedName>
        <fullName evidence="3">Panthothenate synthetase</fullName>
    </recommendedName>
</protein>
<comment type="caution">
    <text evidence="1">The sequence shown here is derived from an EMBL/GenBank/DDBJ whole genome shotgun (WGS) entry which is preliminary data.</text>
</comment>
<proteinExistence type="predicted"/>
<dbReference type="AlphaFoldDB" id="A0A4Q7YWE3"/>